<sequence>MDVDEPRALIEESLHHLLSLEHPLAEPALEHLSSPHCTLAQLSANRSGWNRELHDVNGSVASRRAIAAARHHHVLTGPAELSTLPKDAQTTRLIARALAFATGGILIDPTARTVLPDRPPIREPAEFDLADQWITLVIHHGWDPTHLRAETWGLTRFGLSELRADGFIDATIATAINLLRGLAAFLIDRGPKRSPTCALDFDITWVYRYYSLPISTNGTVPLLLHPHPHSPTGNLSVDPPDPGIDLTGWWDSAAAVIPAVHPRSGRSIN</sequence>
<dbReference type="OrthoDB" id="3517073at2"/>
<dbReference type="EMBL" id="QTTT01000001">
    <property type="protein sequence ID" value="REF00518.1"/>
    <property type="molecule type" value="Genomic_DNA"/>
</dbReference>
<evidence type="ECO:0000313" key="2">
    <source>
        <dbReference type="Proteomes" id="UP000256661"/>
    </source>
</evidence>
<name>A0A3D9SY76_9ACTN</name>
<dbReference type="RefSeq" id="WP_116025663.1">
    <property type="nucleotide sequence ID" value="NZ_QTTT01000001.1"/>
</dbReference>
<dbReference type="Proteomes" id="UP000256661">
    <property type="component" value="Unassembled WGS sequence"/>
</dbReference>
<dbReference type="AlphaFoldDB" id="A0A3D9SY76"/>
<reference evidence="1 2" key="1">
    <citation type="submission" date="2018-08" db="EMBL/GenBank/DDBJ databases">
        <title>Sequencing the genomes of 1000 actinobacteria strains.</title>
        <authorList>
            <person name="Klenk H.-P."/>
        </authorList>
    </citation>
    <scope>NUCLEOTIDE SEQUENCE [LARGE SCALE GENOMIC DNA]</scope>
    <source>
        <strain evidence="1 2">DSM 43927</strain>
    </source>
</reference>
<protein>
    <submittedName>
        <fullName evidence="1">Uncharacterized protein</fullName>
    </submittedName>
</protein>
<gene>
    <name evidence="1" type="ORF">DFJ69_6062</name>
</gene>
<accession>A0A3D9SY76</accession>
<organism evidence="1 2">
    <name type="scientific">Thermomonospora umbrina</name>
    <dbReference type="NCBI Taxonomy" id="111806"/>
    <lineage>
        <taxon>Bacteria</taxon>
        <taxon>Bacillati</taxon>
        <taxon>Actinomycetota</taxon>
        <taxon>Actinomycetes</taxon>
        <taxon>Streptosporangiales</taxon>
        <taxon>Thermomonosporaceae</taxon>
        <taxon>Thermomonospora</taxon>
    </lineage>
</organism>
<proteinExistence type="predicted"/>
<keyword evidence="2" id="KW-1185">Reference proteome</keyword>
<comment type="caution">
    <text evidence="1">The sequence shown here is derived from an EMBL/GenBank/DDBJ whole genome shotgun (WGS) entry which is preliminary data.</text>
</comment>
<evidence type="ECO:0000313" key="1">
    <source>
        <dbReference type="EMBL" id="REF00518.1"/>
    </source>
</evidence>